<keyword evidence="2" id="KW-0520">NAD</keyword>
<feature type="domain" description="Gfo/Idh/MocA-like oxidoreductase N-terminal" evidence="3">
    <location>
        <begin position="6"/>
        <end position="120"/>
    </location>
</feature>
<evidence type="ECO:0000256" key="1">
    <source>
        <dbReference type="ARBA" id="ARBA00023002"/>
    </source>
</evidence>
<name>A0ABY4IY77_9MICO</name>
<keyword evidence="6" id="KW-1185">Reference proteome</keyword>
<dbReference type="InterPro" id="IPR050463">
    <property type="entry name" value="Gfo/Idh/MocA_oxidrdct_glycsds"/>
</dbReference>
<accession>A0ABY4IY77</accession>
<protein>
    <submittedName>
        <fullName evidence="5">Gfo/Idh/MocA family oxidoreductase</fullName>
    </submittedName>
</protein>
<dbReference type="Gene3D" id="3.40.50.720">
    <property type="entry name" value="NAD(P)-binding Rossmann-like Domain"/>
    <property type="match status" value="1"/>
</dbReference>
<dbReference type="SUPFAM" id="SSF55347">
    <property type="entry name" value="Glyceraldehyde-3-phosphate dehydrogenase-like, C-terminal domain"/>
    <property type="match status" value="1"/>
</dbReference>
<evidence type="ECO:0000256" key="2">
    <source>
        <dbReference type="ARBA" id="ARBA00023027"/>
    </source>
</evidence>
<dbReference type="Pfam" id="PF22725">
    <property type="entry name" value="GFO_IDH_MocA_C3"/>
    <property type="match status" value="1"/>
</dbReference>
<feature type="domain" description="GFO/IDH/MocA-like oxidoreductase" evidence="4">
    <location>
        <begin position="133"/>
        <end position="265"/>
    </location>
</feature>
<gene>
    <name evidence="5" type="ORF">KV397_00795</name>
</gene>
<dbReference type="InterPro" id="IPR036291">
    <property type="entry name" value="NAD(P)-bd_dom_sf"/>
</dbReference>
<evidence type="ECO:0000259" key="4">
    <source>
        <dbReference type="Pfam" id="PF22725"/>
    </source>
</evidence>
<dbReference type="Gene3D" id="3.30.360.10">
    <property type="entry name" value="Dihydrodipicolinate Reductase, domain 2"/>
    <property type="match status" value="1"/>
</dbReference>
<keyword evidence="1" id="KW-0560">Oxidoreductase</keyword>
<dbReference type="PANTHER" id="PTHR43818:SF11">
    <property type="entry name" value="BCDNA.GH03377"/>
    <property type="match status" value="1"/>
</dbReference>
<evidence type="ECO:0000313" key="6">
    <source>
        <dbReference type="Proteomes" id="UP000830631"/>
    </source>
</evidence>
<dbReference type="RefSeq" id="WP_153243103.1">
    <property type="nucleotide sequence ID" value="NZ_CP078078.1"/>
</dbReference>
<dbReference type="InterPro" id="IPR055170">
    <property type="entry name" value="GFO_IDH_MocA-like_dom"/>
</dbReference>
<dbReference type="EMBL" id="CP078078">
    <property type="protein sequence ID" value="UPL16393.1"/>
    <property type="molecule type" value="Genomic_DNA"/>
</dbReference>
<dbReference type="Pfam" id="PF01408">
    <property type="entry name" value="GFO_IDH_MocA"/>
    <property type="match status" value="1"/>
</dbReference>
<proteinExistence type="predicted"/>
<sequence>MSGAPVRVGIIGAGNISDEYLATLQAASSVEVIGISDLDHERAAAQAARFGVPFAGSTEELLALPALELIVNLTVPAVHAQVALQALTAGKHVWGEKPLTLDRASARAVLDAAVAAGLRVGNAPDTVLGRGIQHSQRLIADGRIGTPQTVLTLMQGPGPDTWHPRPDFLFARGAGPLFDIGPYYLTTLALLFGPIETVQALGHRAFDVRTVPYGERAGARIPVEVWTHVSVLTRFRSGVVGTSIYSFDSPVRRQLFEVTGSGGTLTVPVSGFDGPNLLVPAGRPQPEQTELVPPGVERERGIGVVEMAEAIRADREPRASGALAYHVLDAMIAIEESIDADVPVRVESTFDPVPALDPEWGTSAS</sequence>
<dbReference type="InterPro" id="IPR000683">
    <property type="entry name" value="Gfo/Idh/MocA-like_OxRdtase_N"/>
</dbReference>
<dbReference type="PANTHER" id="PTHR43818">
    <property type="entry name" value="BCDNA.GH03377"/>
    <property type="match status" value="1"/>
</dbReference>
<evidence type="ECO:0000259" key="3">
    <source>
        <dbReference type="Pfam" id="PF01408"/>
    </source>
</evidence>
<dbReference type="SUPFAM" id="SSF51735">
    <property type="entry name" value="NAD(P)-binding Rossmann-fold domains"/>
    <property type="match status" value="1"/>
</dbReference>
<dbReference type="Proteomes" id="UP000830631">
    <property type="component" value="Chromosome"/>
</dbReference>
<organism evidence="5 6">
    <name type="scientific">Microbacterium aurugineum</name>
    <dbReference type="NCBI Taxonomy" id="2851642"/>
    <lineage>
        <taxon>Bacteria</taxon>
        <taxon>Bacillati</taxon>
        <taxon>Actinomycetota</taxon>
        <taxon>Actinomycetes</taxon>
        <taxon>Micrococcales</taxon>
        <taxon>Microbacteriaceae</taxon>
        <taxon>Microbacterium</taxon>
    </lineage>
</organism>
<reference evidence="5 6" key="1">
    <citation type="submission" date="2021-06" db="EMBL/GenBank/DDBJ databases">
        <title>Genome-based taxonomic framework of Microbacterium strains isolated from marine environment, the description of four new species and reclassification of four preexisting species.</title>
        <authorList>
            <person name="Lee S.D."/>
            <person name="Kim S.-M."/>
            <person name="Byeon Y.-S."/>
            <person name="Yang H.L."/>
            <person name="Kim I.S."/>
        </authorList>
    </citation>
    <scope>NUCLEOTIDE SEQUENCE [LARGE SCALE GENOMIC DNA]</scope>
    <source>
        <strain evidence="5 6">KSW4-10</strain>
    </source>
</reference>
<evidence type="ECO:0000313" key="5">
    <source>
        <dbReference type="EMBL" id="UPL16393.1"/>
    </source>
</evidence>